<dbReference type="AlphaFoldDB" id="A0A1G9JBR2"/>
<dbReference type="Proteomes" id="UP000183200">
    <property type="component" value="Unassembled WGS sequence"/>
</dbReference>
<reference evidence="2" key="1">
    <citation type="submission" date="2016-10" db="EMBL/GenBank/DDBJ databases">
        <authorList>
            <person name="Varghese N."/>
            <person name="Submissions S."/>
        </authorList>
    </citation>
    <scope>NUCLEOTIDE SEQUENCE [LARGE SCALE GENOMIC DNA]</scope>
    <source>
        <strain evidence="2">DSM 19110</strain>
    </source>
</reference>
<evidence type="ECO:0000313" key="1">
    <source>
        <dbReference type="EMBL" id="SDL34821.1"/>
    </source>
</evidence>
<sequence>MKKKSLTDSKLSLNKKAISKLDDANLENIQGGITFTCCTKVTIEPKEKEQLAEVGSVHYSCGS</sequence>
<gene>
    <name evidence="1" type="ORF">SAMN05421820_101211</name>
</gene>
<proteinExistence type="predicted"/>
<keyword evidence="2" id="KW-1185">Reference proteome</keyword>
<protein>
    <submittedName>
        <fullName evidence="1">Uncharacterized protein</fullName>
    </submittedName>
</protein>
<dbReference type="NCBIfam" id="NF038153">
    <property type="entry name" value="lant_leader_L1a"/>
    <property type="match status" value="1"/>
</dbReference>
<dbReference type="OrthoDB" id="9906813at2"/>
<dbReference type="RefSeq" id="WP_074604107.1">
    <property type="nucleotide sequence ID" value="NZ_FNGY01000001.1"/>
</dbReference>
<dbReference type="InterPro" id="IPR058238">
    <property type="entry name" value="Lant_leader_dom"/>
</dbReference>
<dbReference type="EMBL" id="FNGY01000001">
    <property type="protein sequence ID" value="SDL34821.1"/>
    <property type="molecule type" value="Genomic_DNA"/>
</dbReference>
<name>A0A1G9JBR2_9SPHI</name>
<evidence type="ECO:0000313" key="2">
    <source>
        <dbReference type="Proteomes" id="UP000183200"/>
    </source>
</evidence>
<organism evidence="1 2">
    <name type="scientific">Pedobacter steynii</name>
    <dbReference type="NCBI Taxonomy" id="430522"/>
    <lineage>
        <taxon>Bacteria</taxon>
        <taxon>Pseudomonadati</taxon>
        <taxon>Bacteroidota</taxon>
        <taxon>Sphingobacteriia</taxon>
        <taxon>Sphingobacteriales</taxon>
        <taxon>Sphingobacteriaceae</taxon>
        <taxon>Pedobacter</taxon>
    </lineage>
</organism>
<accession>A0A1G9JBR2</accession>